<evidence type="ECO:0000313" key="3">
    <source>
        <dbReference type="Proteomes" id="UP000517753"/>
    </source>
</evidence>
<feature type="transmembrane region" description="Helical" evidence="1">
    <location>
        <begin position="97"/>
        <end position="116"/>
    </location>
</feature>
<gene>
    <name evidence="2" type="ORF">HD841_002299</name>
</gene>
<name>A0A7Y9FP63_9SPHN</name>
<feature type="transmembrane region" description="Helical" evidence="1">
    <location>
        <begin position="55"/>
        <end position="77"/>
    </location>
</feature>
<dbReference type="RefSeq" id="WP_179508987.1">
    <property type="nucleotide sequence ID" value="NZ_JACCBY010000003.1"/>
</dbReference>
<keyword evidence="1" id="KW-0472">Membrane</keyword>
<keyword evidence="3" id="KW-1185">Reference proteome</keyword>
<dbReference type="Pfam" id="PF13430">
    <property type="entry name" value="DUF4112"/>
    <property type="match status" value="1"/>
</dbReference>
<evidence type="ECO:0008006" key="4">
    <source>
        <dbReference type="Google" id="ProtNLM"/>
    </source>
</evidence>
<organism evidence="2 3">
    <name type="scientific">Sphingomonas melonis</name>
    <dbReference type="NCBI Taxonomy" id="152682"/>
    <lineage>
        <taxon>Bacteria</taxon>
        <taxon>Pseudomonadati</taxon>
        <taxon>Pseudomonadota</taxon>
        <taxon>Alphaproteobacteria</taxon>
        <taxon>Sphingomonadales</taxon>
        <taxon>Sphingomonadaceae</taxon>
        <taxon>Sphingomonas</taxon>
    </lineage>
</organism>
<keyword evidence="1" id="KW-0812">Transmembrane</keyword>
<evidence type="ECO:0000256" key="1">
    <source>
        <dbReference type="SAM" id="Phobius"/>
    </source>
</evidence>
<sequence length="142" mass="15722">MTATRPRPLDARPLLESLPLGRDAASVRIRLEAMERVMEGLFTIPGTNRKLGLDVILDLVPVVGTTIAAVIGSWLVWEARNLGMSKLQMARMFGNVGVDWALGIIPFVGAVPDFFFRSNTRNLRIIRRHLDKHHPATATILG</sequence>
<dbReference type="PANTHER" id="PTHR35519">
    <property type="entry name" value="MEMBRANE PROTEINS"/>
    <property type="match status" value="1"/>
</dbReference>
<dbReference type="PANTHER" id="PTHR35519:SF2">
    <property type="entry name" value="PH DOMAIN PROTEIN"/>
    <property type="match status" value="1"/>
</dbReference>
<dbReference type="EMBL" id="JACCBY010000003">
    <property type="protein sequence ID" value="NYD90502.1"/>
    <property type="molecule type" value="Genomic_DNA"/>
</dbReference>
<keyword evidence="1" id="KW-1133">Transmembrane helix</keyword>
<dbReference type="InterPro" id="IPR025187">
    <property type="entry name" value="DUF4112"/>
</dbReference>
<comment type="caution">
    <text evidence="2">The sequence shown here is derived from an EMBL/GenBank/DDBJ whole genome shotgun (WGS) entry which is preliminary data.</text>
</comment>
<accession>A0A7Y9FP63</accession>
<reference evidence="2 3" key="1">
    <citation type="submission" date="2020-08" db="EMBL/GenBank/DDBJ databases">
        <title>The Agave Microbiome: Exploring the role of microbial communities in plant adaptations to desert environments.</title>
        <authorList>
            <person name="Partida-Martinez L.P."/>
        </authorList>
    </citation>
    <scope>NUCLEOTIDE SEQUENCE [LARGE SCALE GENOMIC DNA]</scope>
    <source>
        <strain evidence="2 3">AS2.3</strain>
    </source>
</reference>
<dbReference type="Proteomes" id="UP000517753">
    <property type="component" value="Unassembled WGS sequence"/>
</dbReference>
<dbReference type="AlphaFoldDB" id="A0A7Y9FP63"/>
<evidence type="ECO:0000313" key="2">
    <source>
        <dbReference type="EMBL" id="NYD90502.1"/>
    </source>
</evidence>
<protein>
    <recommendedName>
        <fullName evidence="4">DUF4112 domain-containing protein</fullName>
    </recommendedName>
</protein>
<proteinExistence type="predicted"/>